<dbReference type="SUPFAM" id="SSF161098">
    <property type="entry name" value="MetI-like"/>
    <property type="match status" value="1"/>
</dbReference>
<dbReference type="NCBIfam" id="TIGR00974">
    <property type="entry name" value="3a0107s02c"/>
    <property type="match status" value="1"/>
</dbReference>
<comment type="function">
    <text evidence="1">Part of the binding-protein-dependent transport system for phosphate; probably responsible for the translocation of the substrate across the membrane.</text>
</comment>
<feature type="transmembrane region" description="Helical" evidence="10">
    <location>
        <begin position="205"/>
        <end position="226"/>
    </location>
</feature>
<proteinExistence type="inferred from homology"/>
<dbReference type="EMBL" id="JBHTHQ010000026">
    <property type="protein sequence ID" value="MFD0705671.1"/>
    <property type="molecule type" value="Genomic_DNA"/>
</dbReference>
<keyword evidence="7 10" id="KW-0812">Transmembrane</keyword>
<feature type="transmembrane region" description="Helical" evidence="10">
    <location>
        <begin position="155"/>
        <end position="173"/>
    </location>
</feature>
<dbReference type="Gene3D" id="1.10.3720.10">
    <property type="entry name" value="MetI-like"/>
    <property type="match status" value="1"/>
</dbReference>
<feature type="transmembrane region" description="Helical" evidence="10">
    <location>
        <begin position="293"/>
        <end position="315"/>
    </location>
</feature>
<dbReference type="InterPro" id="IPR051408">
    <property type="entry name" value="Phosphate_transprt_permease"/>
</dbReference>
<organism evidence="12 13">
    <name type="scientific">Alloscardovia venturai</name>
    <dbReference type="NCBI Taxonomy" id="1769421"/>
    <lineage>
        <taxon>Bacteria</taxon>
        <taxon>Bacillati</taxon>
        <taxon>Actinomycetota</taxon>
        <taxon>Actinomycetes</taxon>
        <taxon>Bifidobacteriales</taxon>
        <taxon>Bifidobacteriaceae</taxon>
        <taxon>Alloscardovia</taxon>
    </lineage>
</organism>
<dbReference type="InterPro" id="IPR000515">
    <property type="entry name" value="MetI-like"/>
</dbReference>
<feature type="transmembrane region" description="Helical" evidence="10">
    <location>
        <begin position="91"/>
        <end position="111"/>
    </location>
</feature>
<evidence type="ECO:0000256" key="2">
    <source>
        <dbReference type="ARBA" id="ARBA00004651"/>
    </source>
</evidence>
<dbReference type="Proteomes" id="UP001597036">
    <property type="component" value="Unassembled WGS sequence"/>
</dbReference>
<keyword evidence="8 10" id="KW-1133">Transmembrane helix</keyword>
<dbReference type="PROSITE" id="PS50928">
    <property type="entry name" value="ABC_TM1"/>
    <property type="match status" value="1"/>
</dbReference>
<keyword evidence="9 10" id="KW-0472">Membrane</keyword>
<evidence type="ECO:0000313" key="12">
    <source>
        <dbReference type="EMBL" id="MFD0705671.1"/>
    </source>
</evidence>
<evidence type="ECO:0000256" key="10">
    <source>
        <dbReference type="RuleBase" id="RU363043"/>
    </source>
</evidence>
<feature type="transmembrane region" description="Helical" evidence="10">
    <location>
        <begin position="31"/>
        <end position="52"/>
    </location>
</feature>
<evidence type="ECO:0000259" key="11">
    <source>
        <dbReference type="PROSITE" id="PS50928"/>
    </source>
</evidence>
<sequence>MQETPHPDFDKFVPSRSSIASRKRTDWIMRILIYTAFIIAIIPLVSVLYTTIVNGATRFNWYFLTHNMRGVVGGLAPYGGVRHAAIGTLEITLGAVIISVPVGIMTAVYLVEYSAKKRLYKAISFFVDVMSGIPSIVAGLFAYAMFSLLFGPGTVNGFVGSVALSILMIPTIVRSTEEMLTIVPVDLREASYALGVTKSRTIVRIVLRTALPGIVSGVILAIARVIGETAPLLIAAGSISSTNWNLFSGRMTTLPVYVYNEFQQGMASCPADAARLAANGMGICVPGIRMERAWAAALVLILLVLILNAIGRLIARIFSVKTK</sequence>
<protein>
    <recommendedName>
        <fullName evidence="10">Phosphate transport system permease protein PstA</fullName>
    </recommendedName>
</protein>
<keyword evidence="4" id="KW-0813">Transport</keyword>
<dbReference type="Pfam" id="PF00528">
    <property type="entry name" value="BPD_transp_1"/>
    <property type="match status" value="1"/>
</dbReference>
<evidence type="ECO:0000256" key="7">
    <source>
        <dbReference type="ARBA" id="ARBA00022692"/>
    </source>
</evidence>
<evidence type="ECO:0000313" key="13">
    <source>
        <dbReference type="Proteomes" id="UP001597036"/>
    </source>
</evidence>
<dbReference type="RefSeq" id="WP_377939452.1">
    <property type="nucleotide sequence ID" value="NZ_JBHTHQ010000026.1"/>
</dbReference>
<evidence type="ECO:0000256" key="6">
    <source>
        <dbReference type="ARBA" id="ARBA00022592"/>
    </source>
</evidence>
<evidence type="ECO:0000256" key="4">
    <source>
        <dbReference type="ARBA" id="ARBA00022448"/>
    </source>
</evidence>
<gene>
    <name evidence="12" type="primary">pstA</name>
    <name evidence="12" type="ORF">ACFQY8_07940</name>
</gene>
<dbReference type="InterPro" id="IPR005672">
    <property type="entry name" value="Phosphate_PstA"/>
</dbReference>
<dbReference type="PANTHER" id="PTHR42922:SF1">
    <property type="entry name" value="PHOSPHATE TRANSPORT SYSTEM PERMEASE PROTEIN PSTA"/>
    <property type="match status" value="1"/>
</dbReference>
<comment type="similarity">
    <text evidence="3 10">Belongs to the binding-protein-dependent transport system permease family. CysTW subfamily.</text>
</comment>
<feature type="domain" description="ABC transmembrane type-1" evidence="11">
    <location>
        <begin position="85"/>
        <end position="311"/>
    </location>
</feature>
<comment type="caution">
    <text evidence="12">The sequence shown here is derived from an EMBL/GenBank/DDBJ whole genome shotgun (WGS) entry which is preliminary data.</text>
</comment>
<evidence type="ECO:0000256" key="3">
    <source>
        <dbReference type="ARBA" id="ARBA00007069"/>
    </source>
</evidence>
<dbReference type="InterPro" id="IPR035906">
    <property type="entry name" value="MetI-like_sf"/>
</dbReference>
<keyword evidence="6" id="KW-0592">Phosphate transport</keyword>
<keyword evidence="5 10" id="KW-1003">Cell membrane</keyword>
<evidence type="ECO:0000256" key="8">
    <source>
        <dbReference type="ARBA" id="ARBA00022989"/>
    </source>
</evidence>
<dbReference type="PANTHER" id="PTHR42922">
    <property type="entry name" value="PHOSPHATE TRANSPORT SYSTEM PERMEASE PROTEIN PSTA"/>
    <property type="match status" value="1"/>
</dbReference>
<accession>A0ABW2Y7C0</accession>
<evidence type="ECO:0000256" key="1">
    <source>
        <dbReference type="ARBA" id="ARBA00003510"/>
    </source>
</evidence>
<evidence type="ECO:0000256" key="5">
    <source>
        <dbReference type="ARBA" id="ARBA00022475"/>
    </source>
</evidence>
<keyword evidence="13" id="KW-1185">Reference proteome</keyword>
<evidence type="ECO:0000256" key="9">
    <source>
        <dbReference type="ARBA" id="ARBA00023136"/>
    </source>
</evidence>
<dbReference type="CDD" id="cd06261">
    <property type="entry name" value="TM_PBP2"/>
    <property type="match status" value="1"/>
</dbReference>
<feature type="transmembrane region" description="Helical" evidence="10">
    <location>
        <begin position="123"/>
        <end position="149"/>
    </location>
</feature>
<name>A0ABW2Y7C0_9BIFI</name>
<reference evidence="13" key="1">
    <citation type="journal article" date="2019" name="Int. J. Syst. Evol. Microbiol.">
        <title>The Global Catalogue of Microorganisms (GCM) 10K type strain sequencing project: providing services to taxonomists for standard genome sequencing and annotation.</title>
        <authorList>
            <consortium name="The Broad Institute Genomics Platform"/>
            <consortium name="The Broad Institute Genome Sequencing Center for Infectious Disease"/>
            <person name="Wu L."/>
            <person name="Ma J."/>
        </authorList>
    </citation>
    <scope>NUCLEOTIDE SEQUENCE [LARGE SCALE GENOMIC DNA]</scope>
    <source>
        <strain evidence="13">CCM 8604</strain>
    </source>
</reference>
<comment type="subcellular location">
    <subcellularLocation>
        <location evidence="2 10">Cell membrane</location>
        <topology evidence="2 10">Multi-pass membrane protein</topology>
    </subcellularLocation>
</comment>